<dbReference type="GO" id="GO:0010436">
    <property type="term" value="F:carotenoid dioxygenase activity"/>
    <property type="evidence" value="ECO:0007669"/>
    <property type="project" value="TreeGrafter"/>
</dbReference>
<gene>
    <name evidence="6" type="ORF">NSK_000350</name>
</gene>
<reference evidence="6 7" key="1">
    <citation type="submission" date="2019-01" db="EMBL/GenBank/DDBJ databases">
        <title>Nuclear Genome Assembly of the Microalgal Biofuel strain Nannochloropsis salina CCMP1776.</title>
        <authorList>
            <person name="Hovde B."/>
        </authorList>
    </citation>
    <scope>NUCLEOTIDE SEQUENCE [LARGE SCALE GENOMIC DNA]</scope>
    <source>
        <strain evidence="6 7">CCMP1776</strain>
    </source>
</reference>
<feature type="binding site" evidence="5">
    <location>
        <position position="199"/>
    </location>
    <ligand>
        <name>Fe cation</name>
        <dbReference type="ChEBI" id="CHEBI:24875"/>
        <note>catalytic</note>
    </ligand>
</feature>
<evidence type="ECO:0000256" key="4">
    <source>
        <dbReference type="ARBA" id="ARBA00023004"/>
    </source>
</evidence>
<evidence type="ECO:0000256" key="3">
    <source>
        <dbReference type="ARBA" id="ARBA00023002"/>
    </source>
</evidence>
<dbReference type="PANTHER" id="PTHR10543:SF89">
    <property type="entry name" value="CAROTENOID 9,10(9',10')-CLEAVAGE DIOXYGENASE 1"/>
    <property type="match status" value="1"/>
</dbReference>
<dbReference type="OrthoDB" id="1069523at2759"/>
<keyword evidence="7" id="KW-1185">Reference proteome</keyword>
<evidence type="ECO:0000256" key="5">
    <source>
        <dbReference type="PIRSR" id="PIRSR604294-1"/>
    </source>
</evidence>
<evidence type="ECO:0000256" key="2">
    <source>
        <dbReference type="ARBA" id="ARBA00022723"/>
    </source>
</evidence>
<dbReference type="GO" id="GO:0009570">
    <property type="term" value="C:chloroplast stroma"/>
    <property type="evidence" value="ECO:0007669"/>
    <property type="project" value="TreeGrafter"/>
</dbReference>
<dbReference type="InterPro" id="IPR004294">
    <property type="entry name" value="Carotenoid_Oase"/>
</dbReference>
<keyword evidence="3" id="KW-0560">Oxidoreductase</keyword>
<accession>A0A4D9D9L2</accession>
<evidence type="ECO:0000313" key="7">
    <source>
        <dbReference type="Proteomes" id="UP000355283"/>
    </source>
</evidence>
<protein>
    <recommendedName>
        <fullName evidence="8">Dioxygenase</fullName>
    </recommendedName>
</protein>
<comment type="cofactor">
    <cofactor evidence="5">
        <name>Fe(2+)</name>
        <dbReference type="ChEBI" id="CHEBI:29033"/>
    </cofactor>
    <text evidence="5">Binds 1 Fe(2+) ion per subunit.</text>
</comment>
<sequence length="501" mass="55267">MTESGVFWLQGSETIPRGESNRFLWGNYAPVDGDLFVANIPVSEGKLPPEITGLFARNGPNPAFISAGYHWFDGSGYIHAVHVDAGTQTANYSGQFVQTPILQQERAAGRALANKFGDLRGLGALVLTAVEGMRKLLGIIDASDGMYTANTALLWHDGRLFALHEGDQPHLLHAEENGRIGTQGRVHKAGKEGKWFTAHPKIDPDTKKLYAFGYDLMCDGSPIPASFVFHFGNAWEEEEEGGGRRIVLEAQRFEHFELDFDGTFDRPGKEVKWTQEEMDARAAHLYEYTLLLPPPSSPPSSSPPSSSSSSCLLAHSRLIPASHDPRLWEFPQINQKKAGRKSRFMFATVFNQHGEGEGFVKVDLEGGRGEGGAPYAEVKYEEGTFGGEVIFVPREGGREDGGEREEDDGYLLTFTHSYPRNMSEFRVYDARRMEGGGEGGKEGGREALVASVALPRRVPWGFHALWVEQNELENQRDKVVLEKGKVVEEGGGAARKAKEEL</sequence>
<dbReference type="AlphaFoldDB" id="A0A4D9D9L2"/>
<evidence type="ECO:0008006" key="8">
    <source>
        <dbReference type="Google" id="ProtNLM"/>
    </source>
</evidence>
<evidence type="ECO:0000313" key="6">
    <source>
        <dbReference type="EMBL" id="TFJ87996.1"/>
    </source>
</evidence>
<keyword evidence="2 5" id="KW-0479">Metal-binding</keyword>
<evidence type="ECO:0000256" key="1">
    <source>
        <dbReference type="ARBA" id="ARBA00006787"/>
    </source>
</evidence>
<dbReference type="EMBL" id="SDOX01000002">
    <property type="protein sequence ID" value="TFJ87996.1"/>
    <property type="molecule type" value="Genomic_DNA"/>
</dbReference>
<dbReference type="PANTHER" id="PTHR10543">
    <property type="entry name" value="BETA-CAROTENE DIOXYGENASE"/>
    <property type="match status" value="1"/>
</dbReference>
<organism evidence="6 7">
    <name type="scientific">Nannochloropsis salina CCMP1776</name>
    <dbReference type="NCBI Taxonomy" id="1027361"/>
    <lineage>
        <taxon>Eukaryota</taxon>
        <taxon>Sar</taxon>
        <taxon>Stramenopiles</taxon>
        <taxon>Ochrophyta</taxon>
        <taxon>Eustigmatophyceae</taxon>
        <taxon>Eustigmatales</taxon>
        <taxon>Monodopsidaceae</taxon>
        <taxon>Microchloropsis</taxon>
        <taxon>Microchloropsis salina</taxon>
    </lineage>
</organism>
<comment type="caution">
    <text evidence="6">The sequence shown here is derived from an EMBL/GenBank/DDBJ whole genome shotgun (WGS) entry which is preliminary data.</text>
</comment>
<keyword evidence="4 5" id="KW-0408">Iron</keyword>
<name>A0A4D9D9L2_9STRA</name>
<dbReference type="Proteomes" id="UP000355283">
    <property type="component" value="Unassembled WGS sequence"/>
</dbReference>
<comment type="similarity">
    <text evidence="1">Belongs to the carotenoid oxygenase family.</text>
</comment>
<proteinExistence type="inferred from homology"/>
<dbReference type="GO" id="GO:0046872">
    <property type="term" value="F:metal ion binding"/>
    <property type="evidence" value="ECO:0007669"/>
    <property type="project" value="UniProtKB-KW"/>
</dbReference>
<dbReference type="GO" id="GO:0016121">
    <property type="term" value="P:carotene catabolic process"/>
    <property type="evidence" value="ECO:0007669"/>
    <property type="project" value="TreeGrafter"/>
</dbReference>
<dbReference type="Pfam" id="PF03055">
    <property type="entry name" value="RPE65"/>
    <property type="match status" value="2"/>
</dbReference>